<evidence type="ECO:0000313" key="1">
    <source>
        <dbReference type="EMBL" id="MBV6325140.1"/>
    </source>
</evidence>
<evidence type="ECO:0000313" key="2">
    <source>
        <dbReference type="EMBL" id="MCP2011566.1"/>
    </source>
</evidence>
<comment type="caution">
    <text evidence="1">The sequence shown here is derived from an EMBL/GenBank/DDBJ whole genome shotgun (WGS) entry which is preliminary data.</text>
</comment>
<sequence>MNDFELWISSAKTLSEKNFRSVVHIILNAISSQHELQTEMVMKGGILMAIAYHTGRYTRDIDFSTSRHYSEFQDGQANFIENIGNAIKLSSAQLPYDFSCAIQSSEVRPGILGNFQTLHLTVGYAPKNNAKAMKRLNDGQASQVVKIDYSFNELVGDLGLIDVGGEEHLQTYGLLTLIAEKYRALIQQGSGTGKRVRGSSRGQDIFDLHSLLAQSPPSKNAQEHLVQLLIEKAHSREVTASRSSMADPAVFDKSKDRYEALKHEIDGELPDFDEAFSFVQSFYELMPWPQAQTTT</sequence>
<name>A0AA41HD06_9BURK</name>
<evidence type="ECO:0000313" key="4">
    <source>
        <dbReference type="Proteomes" id="UP001162889"/>
    </source>
</evidence>
<dbReference type="InterPro" id="IPR014942">
    <property type="entry name" value="AbiEii"/>
</dbReference>
<organism evidence="1 3">
    <name type="scientific">Duganella violaceipulchra</name>
    <dbReference type="NCBI Taxonomy" id="2849652"/>
    <lineage>
        <taxon>Bacteria</taxon>
        <taxon>Pseudomonadati</taxon>
        <taxon>Pseudomonadota</taxon>
        <taxon>Betaproteobacteria</taxon>
        <taxon>Burkholderiales</taxon>
        <taxon>Oxalobacteraceae</taxon>
        <taxon>Telluria group</taxon>
        <taxon>Duganella</taxon>
    </lineage>
</organism>
<dbReference type="Proteomes" id="UP001155901">
    <property type="component" value="Unassembled WGS sequence"/>
</dbReference>
<dbReference type="Proteomes" id="UP001162889">
    <property type="component" value="Unassembled WGS sequence"/>
</dbReference>
<accession>A0AA41HD06</accession>
<proteinExistence type="predicted"/>
<gene>
    <name evidence="1" type="ORF">KVP70_29910</name>
    <name evidence="2" type="ORF">L1274_005318</name>
</gene>
<evidence type="ECO:0000313" key="3">
    <source>
        <dbReference type="Proteomes" id="UP001155901"/>
    </source>
</evidence>
<dbReference type="GO" id="GO:0016740">
    <property type="term" value="F:transferase activity"/>
    <property type="evidence" value="ECO:0007669"/>
    <property type="project" value="UniProtKB-KW"/>
</dbReference>
<dbReference type="EMBL" id="JAHTGR010000026">
    <property type="protein sequence ID" value="MBV6325140.1"/>
    <property type="molecule type" value="Genomic_DNA"/>
</dbReference>
<dbReference type="RefSeq" id="WP_217946031.1">
    <property type="nucleotide sequence ID" value="NZ_JAHTGR010000026.1"/>
</dbReference>
<dbReference type="Pfam" id="PF08843">
    <property type="entry name" value="AbiEii"/>
    <property type="match status" value="1"/>
</dbReference>
<reference evidence="1" key="1">
    <citation type="submission" date="2021-07" db="EMBL/GenBank/DDBJ databases">
        <title>Characterization of violacein-producing bacteria and related species.</title>
        <authorList>
            <person name="Wilson H.S."/>
            <person name="De Leon M.E."/>
        </authorList>
    </citation>
    <scope>NUCLEOTIDE SEQUENCE</scope>
    <source>
        <strain evidence="1">HSC-15S17</strain>
    </source>
</reference>
<reference evidence="2" key="2">
    <citation type="submission" date="2022-03" db="EMBL/GenBank/DDBJ databases">
        <title>Genome Encyclopedia of Bacteria and Archaea VI: Functional Genomics of Type Strains.</title>
        <authorList>
            <person name="Whitman W."/>
        </authorList>
    </citation>
    <scope>NUCLEOTIDE SEQUENCE</scope>
    <source>
        <strain evidence="2">HSC-15S17</strain>
    </source>
</reference>
<keyword evidence="4" id="KW-1185">Reference proteome</keyword>
<protein>
    <submittedName>
        <fullName evidence="1">Nucleotidyl transferase AbiEii/AbiGii toxin family protein</fullName>
    </submittedName>
</protein>
<keyword evidence="1" id="KW-0808">Transferase</keyword>
<dbReference type="AlphaFoldDB" id="A0AA41HD06"/>
<dbReference type="EMBL" id="JALJZU010000012">
    <property type="protein sequence ID" value="MCP2011566.1"/>
    <property type="molecule type" value="Genomic_DNA"/>
</dbReference>